<protein>
    <submittedName>
        <fullName evidence="1">Uncharacterized protein</fullName>
    </submittedName>
</protein>
<accession>A0A7R9M3Z1</accession>
<organism evidence="1">
    <name type="scientific">Oppiella nova</name>
    <dbReference type="NCBI Taxonomy" id="334625"/>
    <lineage>
        <taxon>Eukaryota</taxon>
        <taxon>Metazoa</taxon>
        <taxon>Ecdysozoa</taxon>
        <taxon>Arthropoda</taxon>
        <taxon>Chelicerata</taxon>
        <taxon>Arachnida</taxon>
        <taxon>Acari</taxon>
        <taxon>Acariformes</taxon>
        <taxon>Sarcoptiformes</taxon>
        <taxon>Oribatida</taxon>
        <taxon>Brachypylina</taxon>
        <taxon>Oppioidea</taxon>
        <taxon>Oppiidae</taxon>
        <taxon>Oppiella</taxon>
    </lineage>
</organism>
<sequence length="73" mass="8736">MSFKTDQRLLVFDMSAIDTNWYNKNTRTYICYSCVEDITEWADYDSGFTTFEALEELGQRPEIRQFMVTRDLD</sequence>
<proteinExistence type="predicted"/>
<gene>
    <name evidence="1" type="ORF">ONB1V03_LOCUS9786</name>
</gene>
<dbReference type="AlphaFoldDB" id="A0A7R9M3Z1"/>
<reference evidence="1" key="1">
    <citation type="submission" date="2020-11" db="EMBL/GenBank/DDBJ databases">
        <authorList>
            <person name="Tran Van P."/>
        </authorList>
    </citation>
    <scope>NUCLEOTIDE SEQUENCE</scope>
</reference>
<keyword evidence="2" id="KW-1185">Reference proteome</keyword>
<dbReference type="Proteomes" id="UP000728032">
    <property type="component" value="Unassembled WGS sequence"/>
</dbReference>
<dbReference type="EMBL" id="OC921122">
    <property type="protein sequence ID" value="CAD7653128.1"/>
    <property type="molecule type" value="Genomic_DNA"/>
</dbReference>
<name>A0A7R9M3Z1_9ACAR</name>
<dbReference type="EMBL" id="CAJPVJ010006297">
    <property type="protein sequence ID" value="CAG2170315.1"/>
    <property type="molecule type" value="Genomic_DNA"/>
</dbReference>
<evidence type="ECO:0000313" key="2">
    <source>
        <dbReference type="Proteomes" id="UP000728032"/>
    </source>
</evidence>
<evidence type="ECO:0000313" key="1">
    <source>
        <dbReference type="EMBL" id="CAD7653128.1"/>
    </source>
</evidence>